<dbReference type="EMBL" id="JPQZ01000006">
    <property type="protein sequence ID" value="KKO76187.1"/>
    <property type="molecule type" value="Genomic_DNA"/>
</dbReference>
<comment type="caution">
    <text evidence="1">The sequence shown here is derived from an EMBL/GenBank/DDBJ whole genome shotgun (WGS) entry which is preliminary data.</text>
</comment>
<keyword evidence="2" id="KW-1185">Reference proteome</keyword>
<dbReference type="GeneID" id="36321017"/>
<organism evidence="1 2">
    <name type="scientific">Vairimorpha ceranae</name>
    <dbReference type="NCBI Taxonomy" id="40302"/>
    <lineage>
        <taxon>Eukaryota</taxon>
        <taxon>Fungi</taxon>
        <taxon>Fungi incertae sedis</taxon>
        <taxon>Microsporidia</taxon>
        <taxon>Nosematidae</taxon>
        <taxon>Vairimorpha</taxon>
    </lineage>
</organism>
<dbReference type="VEuPathDB" id="MicrosporidiaDB:G9O61_00g017700"/>
<reference evidence="1 2" key="1">
    <citation type="journal article" date="2015" name="Environ. Microbiol.">
        <title>Genome analyses suggest the presence of polyploidy and recent human-driven expansions in eight global populations of the honeybee pathogen Nosema ceranae.</title>
        <authorList>
            <person name="Pelin A."/>
            <person name="Selman M."/>
            <person name="Aris-Brosou S."/>
            <person name="Farinelli L."/>
            <person name="Corradi N."/>
        </authorList>
    </citation>
    <scope>NUCLEOTIDE SEQUENCE [LARGE SCALE GENOMIC DNA]</scope>
    <source>
        <strain evidence="1 2">PA08 1199</strain>
    </source>
</reference>
<dbReference type="AlphaFoldDB" id="A0A0F9YUS1"/>
<accession>A0A0F9YUS1</accession>
<sequence>MLKKSKFSKKNISKKQKISKEKIIDKKKYIENKKYKDSKCEKDTALSSAVMFSHETDRINYVIKKLNQNNLNVPLVKTWSEFYAEVLEDKQQEIDDTTEFIKKTEKEYLKYIKDRMLFLIQNYNDCAEEISEINSEIILDTFRFRCNGFMEFIKHSIWNMDLNLDADHILNILILEWYDMNENERKKFRKLGIKKFKAFYKNKGRTLRQDDHLIENIFDLNYQWDSEEEWVE</sequence>
<protein>
    <submittedName>
        <fullName evidence="1">Uncharacterized protein</fullName>
    </submittedName>
</protein>
<evidence type="ECO:0000313" key="1">
    <source>
        <dbReference type="EMBL" id="KKO76187.1"/>
    </source>
</evidence>
<dbReference type="VEuPathDB" id="MicrosporidiaDB:NCER_100809"/>
<proteinExistence type="predicted"/>
<dbReference type="RefSeq" id="XP_024331929.1">
    <property type="nucleotide sequence ID" value="XM_024476068.1"/>
</dbReference>
<evidence type="ECO:0000313" key="2">
    <source>
        <dbReference type="Proteomes" id="UP000034350"/>
    </source>
</evidence>
<gene>
    <name evidence="1" type="ORF">AAJ76_6000107450</name>
</gene>
<name>A0A0F9YUS1_9MICR</name>
<dbReference type="Proteomes" id="UP000034350">
    <property type="component" value="Unassembled WGS sequence"/>
</dbReference>
<dbReference type="VEuPathDB" id="MicrosporidiaDB:AAJ76_6000107450"/>